<organism evidence="7 8">
    <name type="scientific">Photobacterium rosenbergii</name>
    <dbReference type="NCBI Taxonomy" id="294936"/>
    <lineage>
        <taxon>Bacteria</taxon>
        <taxon>Pseudomonadati</taxon>
        <taxon>Pseudomonadota</taxon>
        <taxon>Gammaproteobacteria</taxon>
        <taxon>Vibrionales</taxon>
        <taxon>Vibrionaceae</taxon>
        <taxon>Photobacterium</taxon>
    </lineage>
</organism>
<keyword evidence="2 4" id="KW-0442">Lipid degradation</keyword>
<evidence type="ECO:0000256" key="5">
    <source>
        <dbReference type="SAM" id="SignalP"/>
    </source>
</evidence>
<evidence type="ECO:0000256" key="4">
    <source>
        <dbReference type="PROSITE-ProRule" id="PRU01161"/>
    </source>
</evidence>
<evidence type="ECO:0000256" key="1">
    <source>
        <dbReference type="ARBA" id="ARBA00022801"/>
    </source>
</evidence>
<evidence type="ECO:0000313" key="8">
    <source>
        <dbReference type="Proteomes" id="UP000241346"/>
    </source>
</evidence>
<dbReference type="GO" id="GO:0016042">
    <property type="term" value="P:lipid catabolic process"/>
    <property type="evidence" value="ECO:0007669"/>
    <property type="project" value="UniProtKB-UniRule"/>
</dbReference>
<dbReference type="Gene3D" id="2.40.160.50">
    <property type="entry name" value="membrane protein fhac: a member of the omp85/tpsb transporter family"/>
    <property type="match status" value="1"/>
</dbReference>
<dbReference type="Proteomes" id="UP000241346">
    <property type="component" value="Unassembled WGS sequence"/>
</dbReference>
<dbReference type="PANTHER" id="PTHR14226">
    <property type="entry name" value="NEUROPATHY TARGET ESTERASE/SWISS CHEESE D.MELANOGASTER"/>
    <property type="match status" value="1"/>
</dbReference>
<dbReference type="RefSeq" id="WP_107297849.1">
    <property type="nucleotide sequence ID" value="NZ_PYMB01000002.1"/>
</dbReference>
<evidence type="ECO:0000256" key="2">
    <source>
        <dbReference type="ARBA" id="ARBA00022963"/>
    </source>
</evidence>
<dbReference type="AlphaFoldDB" id="A0A2T3NI06"/>
<dbReference type="InterPro" id="IPR050301">
    <property type="entry name" value="NTE"/>
</dbReference>
<proteinExistence type="predicted"/>
<feature type="chain" id="PRO_5015542483" evidence="5">
    <location>
        <begin position="23"/>
        <end position="745"/>
    </location>
</feature>
<dbReference type="PANTHER" id="PTHR14226:SF29">
    <property type="entry name" value="NEUROPATHY TARGET ESTERASE SWS"/>
    <property type="match status" value="1"/>
</dbReference>
<comment type="caution">
    <text evidence="7">The sequence shown here is derived from an EMBL/GenBank/DDBJ whole genome shotgun (WGS) entry which is preliminary data.</text>
</comment>
<feature type="domain" description="PNPLA" evidence="6">
    <location>
        <begin position="30"/>
        <end position="222"/>
    </location>
</feature>
<keyword evidence="1 4" id="KW-0378">Hydrolase</keyword>
<protein>
    <submittedName>
        <fullName evidence="7">Patatin</fullName>
    </submittedName>
</protein>
<dbReference type="InterPro" id="IPR002641">
    <property type="entry name" value="PNPLA_dom"/>
</dbReference>
<evidence type="ECO:0000259" key="6">
    <source>
        <dbReference type="PROSITE" id="PS51635"/>
    </source>
</evidence>
<name>A0A2T3NI06_9GAMM</name>
<evidence type="ECO:0000256" key="3">
    <source>
        <dbReference type="ARBA" id="ARBA00023098"/>
    </source>
</evidence>
<dbReference type="PROSITE" id="PS51635">
    <property type="entry name" value="PNPLA"/>
    <property type="match status" value="1"/>
</dbReference>
<feature type="active site" description="Proton acceptor" evidence="4">
    <location>
        <position position="209"/>
    </location>
</feature>
<feature type="signal peptide" evidence="5">
    <location>
        <begin position="1"/>
        <end position="22"/>
    </location>
</feature>
<dbReference type="GO" id="GO:0016787">
    <property type="term" value="F:hydrolase activity"/>
    <property type="evidence" value="ECO:0007669"/>
    <property type="project" value="UniProtKB-UniRule"/>
</dbReference>
<feature type="short sequence motif" description="GXSXG" evidence="4">
    <location>
        <begin position="61"/>
        <end position="65"/>
    </location>
</feature>
<sequence length="745" mass="81068">MKFRTRGLVASMLLLCSLPTLAGERPKIALVLGGGGAKGAAHIGVLKVLEENRIPVDFVSGTSIGAYVGGLYALGYDADQIETIMMSLDFNTGFSDEIPREQLSYRDKQFRDEFPIDPKMGWGDGKFKVAKGALQGQTMSSLIRRSIGLVPTLDNFDSLPVPFRAVATNMPDRSEVILHDGDFAEALQASMSVPGFLAPVKRDGKLLSDGGMVNNLPISIAKDQGADIVIAVDIGAPLRSEDGIDSVFAVVGQLSGFLTNENRNQQVAMLDNDDILIMPRVDGVKMTDFSSMKHIIPQGEIAAKRQLANLSDLSLSEAEYASYQQSKLRQRQQLVRSVQPITRVELQNNSQASDRLVLDKLKGLPKAEMDAEAVEDAVENVYALDQFERVGASIEKNAHNDESTLVVKTEEKSWGPNVFNAGVHFEDGFNDDLHLVVDGALTVNNLFGSGGQWRTSVTLGTDYNVATDWYQPLDSQERVYTMLGGKLGKKRWNGLMNVEDAPFTRFNQKSSELYGGVGVNISNNAQVELAYRYEDGAFDAMNTNLLGDMGDYWVHGAELSVGYDTLNGSIFPTSGQQLTAKVGYKSSGSTSYFDSLSGQDDYWQYQLDWKGATHFGSHNLIGRVSLESVEQGKENLSNLVTLGGFLNLSGYARNSLVGNHKALATAVYTYQLDKKLVGTEWPVFVGASAEMGNVWTEKPTSDLDDWIKAGSVFVSAETSMGAAALSFGQADSGESSVYLFFGKPF</sequence>
<keyword evidence="5" id="KW-0732">Signal</keyword>
<keyword evidence="3 4" id="KW-0443">Lipid metabolism</keyword>
<dbReference type="Gene3D" id="3.40.1090.10">
    <property type="entry name" value="Cytosolic phospholipase A2 catalytic domain"/>
    <property type="match status" value="2"/>
</dbReference>
<feature type="active site" description="Nucleophile" evidence="4">
    <location>
        <position position="63"/>
    </location>
</feature>
<reference evidence="7 8" key="1">
    <citation type="submission" date="2018-03" db="EMBL/GenBank/DDBJ databases">
        <title>Whole genome sequencing of Histamine producing bacteria.</title>
        <authorList>
            <person name="Butler K."/>
        </authorList>
    </citation>
    <scope>NUCLEOTIDE SEQUENCE [LARGE SCALE GENOMIC DNA]</scope>
    <source>
        <strain evidence="7 8">DSM 19138</strain>
    </source>
</reference>
<feature type="short sequence motif" description="GXGXXG" evidence="4">
    <location>
        <begin position="34"/>
        <end position="39"/>
    </location>
</feature>
<evidence type="ECO:0000313" key="7">
    <source>
        <dbReference type="EMBL" id="PSW14610.1"/>
    </source>
</evidence>
<feature type="short sequence motif" description="DGA/G" evidence="4">
    <location>
        <begin position="209"/>
        <end position="211"/>
    </location>
</feature>
<dbReference type="EMBL" id="PYMB01000002">
    <property type="protein sequence ID" value="PSW14610.1"/>
    <property type="molecule type" value="Genomic_DNA"/>
</dbReference>
<dbReference type="InterPro" id="IPR016035">
    <property type="entry name" value="Acyl_Trfase/lysoPLipase"/>
</dbReference>
<dbReference type="Pfam" id="PF01734">
    <property type="entry name" value="Patatin"/>
    <property type="match status" value="1"/>
</dbReference>
<gene>
    <name evidence="7" type="ORF">C9J01_09310</name>
</gene>
<accession>A0A2T3NI06</accession>
<dbReference type="OrthoDB" id="5290098at2"/>
<dbReference type="SUPFAM" id="SSF52151">
    <property type="entry name" value="FabD/lysophospholipase-like"/>
    <property type="match status" value="1"/>
</dbReference>